<accession>F0Y910</accession>
<organism evidence="4">
    <name type="scientific">Aureococcus anophagefferens</name>
    <name type="common">Harmful bloom alga</name>
    <dbReference type="NCBI Taxonomy" id="44056"/>
    <lineage>
        <taxon>Eukaryota</taxon>
        <taxon>Sar</taxon>
        <taxon>Stramenopiles</taxon>
        <taxon>Ochrophyta</taxon>
        <taxon>Pelagophyceae</taxon>
        <taxon>Pelagomonadales</taxon>
        <taxon>Pelagomonadaceae</taxon>
        <taxon>Aureococcus</taxon>
    </lineage>
</organism>
<feature type="chain" id="PRO_5003261467" description="ShKT domain-containing protein" evidence="2">
    <location>
        <begin position="20"/>
        <end position="1176"/>
    </location>
</feature>
<evidence type="ECO:0000313" key="4">
    <source>
        <dbReference type="Proteomes" id="UP000002729"/>
    </source>
</evidence>
<dbReference type="RefSeq" id="XP_009037137.1">
    <property type="nucleotide sequence ID" value="XM_009038889.1"/>
</dbReference>
<reference evidence="3 4" key="1">
    <citation type="journal article" date="2011" name="Proc. Natl. Acad. Sci. U.S.A.">
        <title>Niche of harmful alga Aureococcus anophagefferens revealed through ecogenomics.</title>
        <authorList>
            <person name="Gobler C.J."/>
            <person name="Berry D.L."/>
            <person name="Dyhrman S.T."/>
            <person name="Wilhelm S.W."/>
            <person name="Salamov A."/>
            <person name="Lobanov A.V."/>
            <person name="Zhang Y."/>
            <person name="Collier J.L."/>
            <person name="Wurch L.L."/>
            <person name="Kustka A.B."/>
            <person name="Dill B.D."/>
            <person name="Shah M."/>
            <person name="VerBerkmoes N.C."/>
            <person name="Kuo A."/>
            <person name="Terry A."/>
            <person name="Pangilinan J."/>
            <person name="Lindquist E.A."/>
            <person name="Lucas S."/>
            <person name="Paulsen I.T."/>
            <person name="Hattenrath-Lehmann T.K."/>
            <person name="Talmage S.C."/>
            <person name="Walker E.A."/>
            <person name="Koch F."/>
            <person name="Burson A.M."/>
            <person name="Marcoval M.A."/>
            <person name="Tang Y.Z."/>
            <person name="Lecleir G.R."/>
            <person name="Coyne K.J."/>
            <person name="Berg G.M."/>
            <person name="Bertrand E.M."/>
            <person name="Saito M.A."/>
            <person name="Gladyshev V.N."/>
            <person name="Grigoriev I.V."/>
        </authorList>
    </citation>
    <scope>NUCLEOTIDE SEQUENCE [LARGE SCALE GENOMIC DNA]</scope>
    <source>
        <strain evidence="4">CCMP 1984</strain>
    </source>
</reference>
<feature type="signal peptide" evidence="2">
    <location>
        <begin position="1"/>
        <end position="19"/>
    </location>
</feature>
<dbReference type="InterPro" id="IPR032675">
    <property type="entry name" value="LRR_dom_sf"/>
</dbReference>
<evidence type="ECO:0000256" key="1">
    <source>
        <dbReference type="SAM" id="MobiDB-lite"/>
    </source>
</evidence>
<evidence type="ECO:0000313" key="3">
    <source>
        <dbReference type="EMBL" id="EGB08422.1"/>
    </source>
</evidence>
<evidence type="ECO:0000256" key="2">
    <source>
        <dbReference type="SAM" id="SignalP"/>
    </source>
</evidence>
<dbReference type="AlphaFoldDB" id="F0Y910"/>
<evidence type="ECO:0008006" key="5">
    <source>
        <dbReference type="Google" id="ProtNLM"/>
    </source>
</evidence>
<sequence length="1176" mass="124541">MPPRWLSLCWLCALRRPRAAPLGGRGFLFASDEADLLLTAAARLKAVVPGARVAAVCDATGAAVIAAAETAARETLFDAVIVTAAVSRPEALNATPFDATVAFDADGLACDGFGAALDGDVWPALADADVVGVLDAEVPASKVRAKRYPARDVYKWSDTFLAFARTAETARLFEAWRAAGDLRRSLAERAVYGSLRTALLRPAPNCAAPTYQCGDNAWNPRGARACAVVHGRAFNDKDREAAESLDRRPPGGAAAVVARKGLLLREGYATDSDKVCEARKGSFVVALGPQRDVGGVCRLEVVTPEGLRGWCSLKAQLLAPRDDGEQPSAEEAMAELVVAALSSRAHRELAIEQLMFMGGERGAAGARAARGLVAIASSASGFEVASSRPGARDRACAVALLGWSGSDLCDLDLPAAVYAAKWPTADIIRYVEPTLVQAPLRCVAAGERALLDARLRAAVFESCPASDEPSSAELAATLDELLAELADPDATLKRFDAYDALVAEADRAARDAVPGLEAAVAQARFGDDFPSGPRQGGRVPGIPSLFLVPAGDPLVKEFLDARGAAAARDGLQRRDSTAIFDGGTRRGDHDPDAYGRAITSFLAGPCGLPTVRAAAPAPGRRDRASHLSLAPSLALEGPPPASPRSPLTLDVSPPPDASDDDDAPTSDARSPPLARRGLVAPAALPSPSRLSPASLSRDLPPSWAPLFPRLTKLDCGTNASNHALRVDRVVKALEALPDVAHVDFDGVSLGAGDLPRIVDAAGDRLVTIDFEDACVPVGDLVDCCARCPHLRRLTLPCTTGCPDLERRLGDVAAAAPKLAGCILPEAVPEDSCIGDEDLEPFFAGLALTHCEIRLSDYATNAALYCLLNGPSRETLRIFSVEHAPGVTIRGVLAVVMDCPRLSHLRWVASRDSEDLVDDLETIRDVLAPKRFHLPRWPGRRKSKTDVADAEVAIAVFFDVVLKARGGGALIELSRRISYTVHTKMNWNAFLLLALGVVANASVFDGLEGSDASPEAVPSDDAEDADVDGLPGVEDSARHLSEACADSETWYQGTKKWKTCAWVGKSPAKRCKAAWVIHGVKAKVACPVACGICPTTFCAIEHESCRFGSLTNYAIMHGCGTHELPRNQDMAWIVAFVKFPPFKDAEGKFDHTQHCYICKRSPPATRAATPSSSTTRR</sequence>
<dbReference type="InParanoid" id="F0Y910"/>
<dbReference type="GeneID" id="20224670"/>
<protein>
    <recommendedName>
        <fullName evidence="5">ShKT domain-containing protein</fullName>
    </recommendedName>
</protein>
<feature type="compositionally biased region" description="Low complexity" evidence="1">
    <location>
        <begin position="680"/>
        <end position="696"/>
    </location>
</feature>
<name>F0Y910_AURAN</name>
<dbReference type="Proteomes" id="UP000002729">
    <property type="component" value="Unassembled WGS sequence"/>
</dbReference>
<proteinExistence type="predicted"/>
<feature type="region of interest" description="Disordered" evidence="1">
    <location>
        <begin position="632"/>
        <end position="696"/>
    </location>
</feature>
<dbReference type="Gene3D" id="3.80.10.10">
    <property type="entry name" value="Ribonuclease Inhibitor"/>
    <property type="match status" value="1"/>
</dbReference>
<gene>
    <name evidence="3" type="ORF">AURANDRAFT_64119</name>
</gene>
<keyword evidence="2" id="KW-0732">Signal</keyword>
<keyword evidence="4" id="KW-1185">Reference proteome</keyword>
<dbReference type="KEGG" id="aaf:AURANDRAFT_64119"/>
<dbReference type="EMBL" id="GL833128">
    <property type="protein sequence ID" value="EGB08422.1"/>
    <property type="molecule type" value="Genomic_DNA"/>
</dbReference>